<accession>A0AAD7HA29</accession>
<dbReference type="EMBL" id="JARKIB010000307">
    <property type="protein sequence ID" value="KAJ7715448.1"/>
    <property type="molecule type" value="Genomic_DNA"/>
</dbReference>
<name>A0AAD7HA29_9AGAR</name>
<organism evidence="1 2">
    <name type="scientific">Mycena metata</name>
    <dbReference type="NCBI Taxonomy" id="1033252"/>
    <lineage>
        <taxon>Eukaryota</taxon>
        <taxon>Fungi</taxon>
        <taxon>Dikarya</taxon>
        <taxon>Basidiomycota</taxon>
        <taxon>Agaricomycotina</taxon>
        <taxon>Agaricomycetes</taxon>
        <taxon>Agaricomycetidae</taxon>
        <taxon>Agaricales</taxon>
        <taxon>Marasmiineae</taxon>
        <taxon>Mycenaceae</taxon>
        <taxon>Mycena</taxon>
    </lineage>
</organism>
<evidence type="ECO:0000313" key="1">
    <source>
        <dbReference type="EMBL" id="KAJ7715448.1"/>
    </source>
</evidence>
<evidence type="ECO:0000313" key="2">
    <source>
        <dbReference type="Proteomes" id="UP001215598"/>
    </source>
</evidence>
<comment type="caution">
    <text evidence="1">The sequence shown here is derived from an EMBL/GenBank/DDBJ whole genome shotgun (WGS) entry which is preliminary data.</text>
</comment>
<dbReference type="AlphaFoldDB" id="A0AAD7HA29"/>
<protein>
    <submittedName>
        <fullName evidence="1">Uncharacterized protein</fullName>
    </submittedName>
</protein>
<keyword evidence="2" id="KW-1185">Reference proteome</keyword>
<gene>
    <name evidence="1" type="ORF">B0H16DRAFT_1477340</name>
</gene>
<proteinExistence type="predicted"/>
<sequence length="206" mass="23311">MNTLMGIFDANMGETQLGKRKRPAEDEEGERELVDRAADDVLATRRGCRTESAAARVKRELVDVLAVGGVKYRRPLFHWMLDLIEVKITCSEAVSALLEVDEPIESANSSWKREKKKRKREKRGRDLGSYCRALTPKWVFQLRPLLRNSVGDLEIANYIGKINDIKKPGLSGVRCRITGFSWYPTRGHVTVAFRLLGEPGASLKRL</sequence>
<dbReference type="Proteomes" id="UP001215598">
    <property type="component" value="Unassembled WGS sequence"/>
</dbReference>
<reference evidence="1" key="1">
    <citation type="submission" date="2023-03" db="EMBL/GenBank/DDBJ databases">
        <title>Massive genome expansion in bonnet fungi (Mycena s.s.) driven by repeated elements and novel gene families across ecological guilds.</title>
        <authorList>
            <consortium name="Lawrence Berkeley National Laboratory"/>
            <person name="Harder C.B."/>
            <person name="Miyauchi S."/>
            <person name="Viragh M."/>
            <person name="Kuo A."/>
            <person name="Thoen E."/>
            <person name="Andreopoulos B."/>
            <person name="Lu D."/>
            <person name="Skrede I."/>
            <person name="Drula E."/>
            <person name="Henrissat B."/>
            <person name="Morin E."/>
            <person name="Kohler A."/>
            <person name="Barry K."/>
            <person name="LaButti K."/>
            <person name="Morin E."/>
            <person name="Salamov A."/>
            <person name="Lipzen A."/>
            <person name="Mereny Z."/>
            <person name="Hegedus B."/>
            <person name="Baldrian P."/>
            <person name="Stursova M."/>
            <person name="Weitz H."/>
            <person name="Taylor A."/>
            <person name="Grigoriev I.V."/>
            <person name="Nagy L.G."/>
            <person name="Martin F."/>
            <person name="Kauserud H."/>
        </authorList>
    </citation>
    <scope>NUCLEOTIDE SEQUENCE</scope>
    <source>
        <strain evidence="1">CBHHK182m</strain>
    </source>
</reference>